<keyword evidence="2" id="KW-1185">Reference proteome</keyword>
<dbReference type="Proteomes" id="UP001151760">
    <property type="component" value="Unassembled WGS sequence"/>
</dbReference>
<evidence type="ECO:0000313" key="1">
    <source>
        <dbReference type="EMBL" id="GJT34926.1"/>
    </source>
</evidence>
<name>A0ABQ5D6L0_9ASTR</name>
<sequence>MCMFALHPGVLLNQKTLRRQWLIQHGYEAMQDDIPSSCQGDYNVLGLVWTNLCLRVIKLKWIFVAYAAHKYFSNLQMDVKTGISYWASLKEEVRFAQPEDSLISII</sequence>
<organism evidence="1 2">
    <name type="scientific">Tanacetum coccineum</name>
    <dbReference type="NCBI Taxonomy" id="301880"/>
    <lineage>
        <taxon>Eukaryota</taxon>
        <taxon>Viridiplantae</taxon>
        <taxon>Streptophyta</taxon>
        <taxon>Embryophyta</taxon>
        <taxon>Tracheophyta</taxon>
        <taxon>Spermatophyta</taxon>
        <taxon>Magnoliopsida</taxon>
        <taxon>eudicotyledons</taxon>
        <taxon>Gunneridae</taxon>
        <taxon>Pentapetalae</taxon>
        <taxon>asterids</taxon>
        <taxon>campanulids</taxon>
        <taxon>Asterales</taxon>
        <taxon>Asteraceae</taxon>
        <taxon>Asteroideae</taxon>
        <taxon>Anthemideae</taxon>
        <taxon>Anthemidinae</taxon>
        <taxon>Tanacetum</taxon>
    </lineage>
</organism>
<protein>
    <submittedName>
        <fullName evidence="1">Uncharacterized protein</fullName>
    </submittedName>
</protein>
<accession>A0ABQ5D6L0</accession>
<dbReference type="EMBL" id="BQNB010015007">
    <property type="protein sequence ID" value="GJT34926.1"/>
    <property type="molecule type" value="Genomic_DNA"/>
</dbReference>
<gene>
    <name evidence="1" type="ORF">Tco_0925345</name>
</gene>
<evidence type="ECO:0000313" key="2">
    <source>
        <dbReference type="Proteomes" id="UP001151760"/>
    </source>
</evidence>
<reference evidence="1" key="1">
    <citation type="journal article" date="2022" name="Int. J. Mol. Sci.">
        <title>Draft Genome of Tanacetum Coccineum: Genomic Comparison of Closely Related Tanacetum-Family Plants.</title>
        <authorList>
            <person name="Yamashiro T."/>
            <person name="Shiraishi A."/>
            <person name="Nakayama K."/>
            <person name="Satake H."/>
        </authorList>
    </citation>
    <scope>NUCLEOTIDE SEQUENCE</scope>
</reference>
<reference evidence="1" key="2">
    <citation type="submission" date="2022-01" db="EMBL/GenBank/DDBJ databases">
        <authorList>
            <person name="Yamashiro T."/>
            <person name="Shiraishi A."/>
            <person name="Satake H."/>
            <person name="Nakayama K."/>
        </authorList>
    </citation>
    <scope>NUCLEOTIDE SEQUENCE</scope>
</reference>
<proteinExistence type="predicted"/>
<comment type="caution">
    <text evidence="1">The sequence shown here is derived from an EMBL/GenBank/DDBJ whole genome shotgun (WGS) entry which is preliminary data.</text>
</comment>